<evidence type="ECO:0000313" key="1">
    <source>
        <dbReference type="EMBL" id="KAG0432609.1"/>
    </source>
</evidence>
<sequence length="457" mass="52406">MQQKQQDAKGSNPPEENVMEMVEIPTRIENSVSRDTSPYLTFSATIPQVEWSKLEETLSSDHHIVQTQIQHHRAQTRLGHAKITNWPTFRKEEVAGVLADIEEWTQKVTAAVTKHTKTIQLTTDNPEVDPHLLHMWEARQGLLRRWKRQKRNRKLKAKIAQITRQAEEYAERLGRQNWNQVCDQLAEPKATSRQEIQKPIHNFPGKNEEILEEVKTKVFGERSLQGTTTYPDYEGEDNPELERPFTRAEVEAALGGLTRNTAPGRDRINYKTIRNLDGKMINCLTKTYLQDGIGATSNNLDGEGHATWSLQFVGGNVEAHTTSQLERLKLTAARGATLQRLGYRTDGETRGKQRIPLDLRNKIKDLAGNKAAHTVARDHILRAFLPIDRALFNLDEGLSREEAVSRRQLQTKAYPHGTLYRLRYPACYEYDCKACKVPNNLYHMVVWGCQAARRYNR</sequence>
<evidence type="ECO:0000313" key="2">
    <source>
        <dbReference type="Proteomes" id="UP000805193"/>
    </source>
</evidence>
<organism evidence="1 2">
    <name type="scientific">Ixodes persulcatus</name>
    <name type="common">Taiga tick</name>
    <dbReference type="NCBI Taxonomy" id="34615"/>
    <lineage>
        <taxon>Eukaryota</taxon>
        <taxon>Metazoa</taxon>
        <taxon>Ecdysozoa</taxon>
        <taxon>Arthropoda</taxon>
        <taxon>Chelicerata</taxon>
        <taxon>Arachnida</taxon>
        <taxon>Acari</taxon>
        <taxon>Parasitiformes</taxon>
        <taxon>Ixodida</taxon>
        <taxon>Ixodoidea</taxon>
        <taxon>Ixodidae</taxon>
        <taxon>Ixodinae</taxon>
        <taxon>Ixodes</taxon>
    </lineage>
</organism>
<accession>A0AC60QGQ9</accession>
<protein>
    <submittedName>
        <fullName evidence="1">Uncharacterized protein</fullName>
    </submittedName>
</protein>
<keyword evidence="2" id="KW-1185">Reference proteome</keyword>
<gene>
    <name evidence="1" type="ORF">HPB47_020680</name>
</gene>
<name>A0AC60QGQ9_IXOPE</name>
<reference evidence="1 2" key="1">
    <citation type="journal article" date="2020" name="Cell">
        <title>Large-Scale Comparative Analyses of Tick Genomes Elucidate Their Genetic Diversity and Vector Capacities.</title>
        <authorList>
            <consortium name="Tick Genome and Microbiome Consortium (TIGMIC)"/>
            <person name="Jia N."/>
            <person name="Wang J."/>
            <person name="Shi W."/>
            <person name="Du L."/>
            <person name="Sun Y."/>
            <person name="Zhan W."/>
            <person name="Jiang J.F."/>
            <person name="Wang Q."/>
            <person name="Zhang B."/>
            <person name="Ji P."/>
            <person name="Bell-Sakyi L."/>
            <person name="Cui X.M."/>
            <person name="Yuan T.T."/>
            <person name="Jiang B.G."/>
            <person name="Yang W.F."/>
            <person name="Lam T.T."/>
            <person name="Chang Q.C."/>
            <person name="Ding S.J."/>
            <person name="Wang X.J."/>
            <person name="Zhu J.G."/>
            <person name="Ruan X.D."/>
            <person name="Zhao L."/>
            <person name="Wei J.T."/>
            <person name="Ye R.Z."/>
            <person name="Que T.C."/>
            <person name="Du C.H."/>
            <person name="Zhou Y.H."/>
            <person name="Cheng J.X."/>
            <person name="Dai P.F."/>
            <person name="Guo W.B."/>
            <person name="Han X.H."/>
            <person name="Huang E.J."/>
            <person name="Li L.F."/>
            <person name="Wei W."/>
            <person name="Gao Y.C."/>
            <person name="Liu J.Z."/>
            <person name="Shao H.Z."/>
            <person name="Wang X."/>
            <person name="Wang C.C."/>
            <person name="Yang T.C."/>
            <person name="Huo Q.B."/>
            <person name="Li W."/>
            <person name="Chen H.Y."/>
            <person name="Chen S.E."/>
            <person name="Zhou L.G."/>
            <person name="Ni X.B."/>
            <person name="Tian J.H."/>
            <person name="Sheng Y."/>
            <person name="Liu T."/>
            <person name="Pan Y.S."/>
            <person name="Xia L.Y."/>
            <person name="Li J."/>
            <person name="Zhao F."/>
            <person name="Cao W.C."/>
        </authorList>
    </citation>
    <scope>NUCLEOTIDE SEQUENCE [LARGE SCALE GENOMIC DNA]</scope>
    <source>
        <strain evidence="1">Iper-2018</strain>
    </source>
</reference>
<comment type="caution">
    <text evidence="1">The sequence shown here is derived from an EMBL/GenBank/DDBJ whole genome shotgun (WGS) entry which is preliminary data.</text>
</comment>
<dbReference type="Proteomes" id="UP000805193">
    <property type="component" value="Unassembled WGS sequence"/>
</dbReference>
<proteinExistence type="predicted"/>
<dbReference type="EMBL" id="JABSTQ010009134">
    <property type="protein sequence ID" value="KAG0432609.1"/>
    <property type="molecule type" value="Genomic_DNA"/>
</dbReference>